<evidence type="ECO:0000313" key="2">
    <source>
        <dbReference type="Proteomes" id="UP001163603"/>
    </source>
</evidence>
<name>A0ACC0XEM3_9ROSI</name>
<protein>
    <submittedName>
        <fullName evidence="1">Uncharacterized protein</fullName>
    </submittedName>
</protein>
<comment type="caution">
    <text evidence="1">The sequence shown here is derived from an EMBL/GenBank/DDBJ whole genome shotgun (WGS) entry which is preliminary data.</text>
</comment>
<sequence>MMDMIPTAPPPKSAIEPFSDLVNAHPLCTKLIDVNVAVIWMRAPMLELREKIEGFRVTVGVFLQGSVRQFRYSWKQLFRTPPAVPSVWNPSQKSVQHSAMELRRQLSAASSYTLWLQKQKGYLQNVDLPPVLPKRKGKPFPIPIEKMTQAARKDKKLAERGIERPLKPPENGILVPQLVPIAYEVLDAWKSFIKGLAQLLHVLPVYGCR</sequence>
<dbReference type="Proteomes" id="UP001163603">
    <property type="component" value="Chromosome 12"/>
</dbReference>
<keyword evidence="2" id="KW-1185">Reference proteome</keyword>
<accession>A0ACC0XEM3</accession>
<reference evidence="2" key="1">
    <citation type="journal article" date="2023" name="G3 (Bethesda)">
        <title>Genome assembly and association tests identify interacting loci associated with vigor, precocity, and sex in interspecific pistachio rootstocks.</title>
        <authorList>
            <person name="Palmer W."/>
            <person name="Jacygrad E."/>
            <person name="Sagayaradj S."/>
            <person name="Cavanaugh K."/>
            <person name="Han R."/>
            <person name="Bertier L."/>
            <person name="Beede B."/>
            <person name="Kafkas S."/>
            <person name="Golino D."/>
            <person name="Preece J."/>
            <person name="Michelmore R."/>
        </authorList>
    </citation>
    <scope>NUCLEOTIDE SEQUENCE [LARGE SCALE GENOMIC DNA]</scope>
</reference>
<gene>
    <name evidence="1" type="ORF">Pint_11887</name>
</gene>
<proteinExistence type="predicted"/>
<evidence type="ECO:0000313" key="1">
    <source>
        <dbReference type="EMBL" id="KAJ0016570.1"/>
    </source>
</evidence>
<dbReference type="EMBL" id="CM047747">
    <property type="protein sequence ID" value="KAJ0016570.1"/>
    <property type="molecule type" value="Genomic_DNA"/>
</dbReference>
<organism evidence="1 2">
    <name type="scientific">Pistacia integerrima</name>
    <dbReference type="NCBI Taxonomy" id="434235"/>
    <lineage>
        <taxon>Eukaryota</taxon>
        <taxon>Viridiplantae</taxon>
        <taxon>Streptophyta</taxon>
        <taxon>Embryophyta</taxon>
        <taxon>Tracheophyta</taxon>
        <taxon>Spermatophyta</taxon>
        <taxon>Magnoliopsida</taxon>
        <taxon>eudicotyledons</taxon>
        <taxon>Gunneridae</taxon>
        <taxon>Pentapetalae</taxon>
        <taxon>rosids</taxon>
        <taxon>malvids</taxon>
        <taxon>Sapindales</taxon>
        <taxon>Anacardiaceae</taxon>
        <taxon>Pistacia</taxon>
    </lineage>
</organism>